<dbReference type="PANTHER" id="PTHR33546">
    <property type="entry name" value="LARGE, MULTIFUNCTIONAL SECRETED PROTEIN-RELATED"/>
    <property type="match status" value="1"/>
</dbReference>
<sequence>MLTSLKVLSLILPLVVTLTQPPAEDLVRSIEQQRGGRHWIDQPTDPPKSPAESAACFAIELGFQIELVAAEPLVFDPVAIDFDAAGRMFVAEYGDYPSGPPKSDTDALSQIVLLEDLNHDGKMDRRSVFAQHLKFCHSVLAWGTGVLACTESSIVYLPDDNHDRAADRTETWFEGFTPAHPQMQIGCPRMGLDNRIWCTYGHGKVRCVRPGFESADTVDIPRVDFCFDPYTMKFEAVSGAGQFGNTVDSFGRRFFSSNRNPSMTAMFTLEQVARNPFAGIAAGHTDAGPAGEKTRVYPRVSMKSNWLSHAGTHTSACGVTAYRGGLAGPDSDTSLFVCEPVGHLVTRSVITPDGAGFNSSRARETADFLTSTDTWFRPASLATGPDGSLYLADMYRLWVEHPKFVPDDVAAKMDWRAGEDRGRIWRITPLHST</sequence>
<evidence type="ECO:0000313" key="3">
    <source>
        <dbReference type="Proteomes" id="UP000321083"/>
    </source>
</evidence>
<dbReference type="AlphaFoldDB" id="A0A5C6M775"/>
<gene>
    <name evidence="2" type="ORF">E3A20_08020</name>
</gene>
<comment type="caution">
    <text evidence="2">The sequence shown here is derived from an EMBL/GenBank/DDBJ whole genome shotgun (WGS) entry which is preliminary data.</text>
</comment>
<dbReference type="PANTHER" id="PTHR33546:SF1">
    <property type="entry name" value="LARGE, MULTIFUNCTIONAL SECRETED PROTEIN"/>
    <property type="match status" value="1"/>
</dbReference>
<organism evidence="2 3">
    <name type="scientific">Planctomyces bekefii</name>
    <dbReference type="NCBI Taxonomy" id="1653850"/>
    <lineage>
        <taxon>Bacteria</taxon>
        <taxon>Pseudomonadati</taxon>
        <taxon>Planctomycetota</taxon>
        <taxon>Planctomycetia</taxon>
        <taxon>Planctomycetales</taxon>
        <taxon>Planctomycetaceae</taxon>
        <taxon>Planctomyces</taxon>
    </lineage>
</organism>
<dbReference type="Pfam" id="PF23500">
    <property type="entry name" value="DUF7133"/>
    <property type="match status" value="1"/>
</dbReference>
<dbReference type="NCBIfam" id="TIGR02604">
    <property type="entry name" value="Piru_Ver_Nterm"/>
    <property type="match status" value="1"/>
</dbReference>
<dbReference type="Proteomes" id="UP000321083">
    <property type="component" value="Unassembled WGS sequence"/>
</dbReference>
<feature type="domain" description="DUF7133" evidence="1">
    <location>
        <begin position="49"/>
        <end position="429"/>
    </location>
</feature>
<evidence type="ECO:0000259" key="1">
    <source>
        <dbReference type="Pfam" id="PF23500"/>
    </source>
</evidence>
<feature type="non-terminal residue" evidence="2">
    <location>
        <position position="433"/>
    </location>
</feature>
<reference evidence="2 3" key="2">
    <citation type="submission" date="2019-08" db="EMBL/GenBank/DDBJ databases">
        <authorList>
            <person name="Henke P."/>
        </authorList>
    </citation>
    <scope>NUCLEOTIDE SEQUENCE [LARGE SCALE GENOMIC DNA]</scope>
    <source>
        <strain evidence="2">Phe10_nw2017</strain>
    </source>
</reference>
<keyword evidence="3" id="KW-1185">Reference proteome</keyword>
<dbReference type="EMBL" id="SRHE01000116">
    <property type="protein sequence ID" value="TWW10077.1"/>
    <property type="molecule type" value="Genomic_DNA"/>
</dbReference>
<dbReference type="Gene3D" id="2.120.10.30">
    <property type="entry name" value="TolB, C-terminal domain"/>
    <property type="match status" value="1"/>
</dbReference>
<name>A0A5C6M775_9PLAN</name>
<dbReference type="InterPro" id="IPR055557">
    <property type="entry name" value="DUF7133"/>
</dbReference>
<proteinExistence type="predicted"/>
<dbReference type="InterPro" id="IPR011042">
    <property type="entry name" value="6-blade_b-propeller_TolB-like"/>
</dbReference>
<dbReference type="SUPFAM" id="SSF63829">
    <property type="entry name" value="Calcium-dependent phosphotriesterase"/>
    <property type="match status" value="1"/>
</dbReference>
<dbReference type="InterPro" id="IPR013428">
    <property type="entry name" value="Membrane-bound_put_N"/>
</dbReference>
<evidence type="ECO:0000313" key="2">
    <source>
        <dbReference type="EMBL" id="TWW10077.1"/>
    </source>
</evidence>
<protein>
    <recommendedName>
        <fullName evidence="1">DUF7133 domain-containing protein</fullName>
    </recommendedName>
</protein>
<accession>A0A5C6M775</accession>
<reference evidence="2 3" key="1">
    <citation type="submission" date="2019-08" db="EMBL/GenBank/DDBJ databases">
        <title>100 year-old enigma solved: identification of Planctomyces bekefii, the type genus and species of the phylum Planctomycetes.</title>
        <authorList>
            <person name="Svetlana D.N."/>
            <person name="Overmann J."/>
        </authorList>
    </citation>
    <scope>NUCLEOTIDE SEQUENCE [LARGE SCALE GENOMIC DNA]</scope>
    <source>
        <strain evidence="2">Phe10_nw2017</strain>
    </source>
</reference>